<dbReference type="GO" id="GO:0055070">
    <property type="term" value="P:copper ion homeostasis"/>
    <property type="evidence" value="ECO:0007669"/>
    <property type="project" value="TreeGrafter"/>
</dbReference>
<dbReference type="Gene3D" id="3.40.1110.10">
    <property type="entry name" value="Calcium-transporting ATPase, cytoplasmic domain N"/>
    <property type="match status" value="1"/>
</dbReference>
<evidence type="ECO:0000256" key="6">
    <source>
        <dbReference type="ARBA" id="ARBA00022840"/>
    </source>
</evidence>
<keyword evidence="9 10" id="KW-0472">Membrane</keyword>
<keyword evidence="13" id="KW-1185">Reference proteome</keyword>
<evidence type="ECO:0000256" key="7">
    <source>
        <dbReference type="ARBA" id="ARBA00022967"/>
    </source>
</evidence>
<proteinExistence type="inferred from homology"/>
<feature type="transmembrane region" description="Helical" evidence="10">
    <location>
        <begin position="855"/>
        <end position="874"/>
    </location>
</feature>
<sequence>MAMAGDLLRLSVLNRPKLSFGNGAKLKADRFGLLKRCPRGRFHCQPRSTPGFVLFSSLETRLESEESSIQPVGQKLKDPSVLLDVNGMMCGGCVSRVKSVISSDERVESVVVNLLTETAAIKLKREVMERETAESVAESIAQRVSECGFMAKRRVSGIGIAENMRKWKEMLKQKEELLVKSRNRVAFAWTLVALCCGAHASHILHSLGIHFGHGSFLEVLHNSYVKGGLALTALLGPGRDLLVDGLLAFKKGSPNMNSLVGFGSIAAFIISAVSLLNPGLEWDASFFDEPVMLLGFVLLGRSLEEKARIRASSDMNELLSLISTRSRLVITSSDTDSSADSVLSSDAICIEVASDDIRVGDSVLVLPGETIPVDGKVLTGRSVVDESMLTGESLPVFKEKGLMVSAGTINWDGPLRIEATSTGSNSTIAKIVRMVEDAQGQEAPVQRLADAIAGPFVYSIMTLSAATFAFWYYAGSHIFPDVLLNDIAGPDGDPLLLSLKLAVDVLVVSCPCALGLATPTAILVGTSLGARQGLLIRGGDVLERLANVDRIAFDKTGTLTEGKPTVSSVSSFTYDESEILQIAAAVERTATHPIAKAIVKKAELLNLVLPETRGQLVEPGFGTLAEVNGRLVAVGKLEWVNERFQIKASPSDLMALEHAVMRQSSSPSNYSKTAIYVGREGEGVIGAIGMSDSLRFDAESTVSRLKRKGIKTILISGDREEAVATIAKTVGIEHEFVNASLSPQQKSRVISALQTAGHHIAMVGDGINDAPSLALADVGIALQTEAQETAASDAASIILLRNRLSQVVDALDLAQATMAKVYQNLSWAVAYNIVAIPIAAGVLLPQYDLAMTPSFSGGLMALSSIFVVTNSLLLRLHGSEKSWKNSIAKISQMPAGPAKASKPQSFLEPSGALPLRTLLFDRSTCK</sequence>
<dbReference type="GO" id="GO:0016887">
    <property type="term" value="F:ATP hydrolysis activity"/>
    <property type="evidence" value="ECO:0007669"/>
    <property type="project" value="InterPro"/>
</dbReference>
<keyword evidence="5 10" id="KW-0547">Nucleotide-binding</keyword>
<dbReference type="GO" id="GO:0005507">
    <property type="term" value="F:copper ion binding"/>
    <property type="evidence" value="ECO:0007669"/>
    <property type="project" value="TreeGrafter"/>
</dbReference>
<comment type="caution">
    <text evidence="12">The sequence shown here is derived from an EMBL/GenBank/DDBJ whole genome shotgun (WGS) entry which is preliminary data.</text>
</comment>
<keyword evidence="7" id="KW-1278">Translocase</keyword>
<feature type="transmembrane region" description="Helical" evidence="10">
    <location>
        <begin position="259"/>
        <end position="276"/>
    </location>
</feature>
<dbReference type="SUPFAM" id="SSF81660">
    <property type="entry name" value="Metal cation-transporting ATPase, ATP-binding domain N"/>
    <property type="match status" value="1"/>
</dbReference>
<dbReference type="Pfam" id="PF00403">
    <property type="entry name" value="HMA"/>
    <property type="match status" value="1"/>
</dbReference>
<keyword evidence="8 10" id="KW-1133">Transmembrane helix</keyword>
<dbReference type="Proteomes" id="UP000701853">
    <property type="component" value="Chromosome 6"/>
</dbReference>
<dbReference type="Pfam" id="PF00122">
    <property type="entry name" value="E1-E2_ATPase"/>
    <property type="match status" value="1"/>
</dbReference>
<evidence type="ECO:0000256" key="10">
    <source>
        <dbReference type="RuleBase" id="RU362081"/>
    </source>
</evidence>
<dbReference type="InterPro" id="IPR006121">
    <property type="entry name" value="HMA_dom"/>
</dbReference>
<dbReference type="FunFam" id="3.40.1110.10:FF:000046">
    <property type="entry name" value="Copper-transporting ATPase PAA2, chloroplastic"/>
    <property type="match status" value="1"/>
</dbReference>
<dbReference type="NCBIfam" id="TIGR01494">
    <property type="entry name" value="ATPase_P-type"/>
    <property type="match status" value="2"/>
</dbReference>
<feature type="transmembrane region" description="Helical" evidence="10">
    <location>
        <begin position="505"/>
        <end position="528"/>
    </location>
</feature>
<dbReference type="Gene3D" id="3.40.50.1000">
    <property type="entry name" value="HAD superfamily/HAD-like"/>
    <property type="match status" value="1"/>
</dbReference>
<name>A0A8J5ZAA8_9ROSI</name>
<keyword evidence="4 10" id="KW-0479">Metal-binding</keyword>
<dbReference type="InterPro" id="IPR044492">
    <property type="entry name" value="P_typ_ATPase_HD_dom"/>
</dbReference>
<evidence type="ECO:0000256" key="2">
    <source>
        <dbReference type="ARBA" id="ARBA00006024"/>
    </source>
</evidence>
<accession>A0A8J5ZAA8</accession>
<dbReference type="InterPro" id="IPR001757">
    <property type="entry name" value="P_typ_ATPase"/>
</dbReference>
<dbReference type="InterPro" id="IPR023298">
    <property type="entry name" value="ATPase_P-typ_TM_dom_sf"/>
</dbReference>
<feature type="transmembrane region" description="Helical" evidence="10">
    <location>
        <begin position="456"/>
        <end position="474"/>
    </location>
</feature>
<dbReference type="CDD" id="cd00371">
    <property type="entry name" value="HMA"/>
    <property type="match status" value="1"/>
</dbReference>
<evidence type="ECO:0000259" key="11">
    <source>
        <dbReference type="PROSITE" id="PS50846"/>
    </source>
</evidence>
<comment type="similarity">
    <text evidence="2 10">Belongs to the cation transport ATPase (P-type) (TC 3.A.3) family. Type IB subfamily.</text>
</comment>
<evidence type="ECO:0000256" key="8">
    <source>
        <dbReference type="ARBA" id="ARBA00022989"/>
    </source>
</evidence>
<evidence type="ECO:0000313" key="13">
    <source>
        <dbReference type="Proteomes" id="UP000701853"/>
    </source>
</evidence>
<dbReference type="PRINTS" id="PR00119">
    <property type="entry name" value="CATATPASE"/>
</dbReference>
<evidence type="ECO:0000256" key="1">
    <source>
        <dbReference type="ARBA" id="ARBA00004141"/>
    </source>
</evidence>
<feature type="domain" description="HMA" evidence="11">
    <location>
        <begin position="79"/>
        <end position="152"/>
    </location>
</feature>
<dbReference type="EMBL" id="JAHUZN010000006">
    <property type="protein sequence ID" value="KAG8491365.1"/>
    <property type="molecule type" value="Genomic_DNA"/>
</dbReference>
<evidence type="ECO:0000256" key="4">
    <source>
        <dbReference type="ARBA" id="ARBA00022723"/>
    </source>
</evidence>
<dbReference type="OrthoDB" id="432719at2759"/>
<dbReference type="GO" id="GO:0016020">
    <property type="term" value="C:membrane"/>
    <property type="evidence" value="ECO:0007669"/>
    <property type="project" value="UniProtKB-SubCell"/>
</dbReference>
<dbReference type="NCBIfam" id="TIGR01525">
    <property type="entry name" value="ATPase-IB_hvy"/>
    <property type="match status" value="1"/>
</dbReference>
<dbReference type="SUPFAM" id="SSF81665">
    <property type="entry name" value="Calcium ATPase, transmembrane domain M"/>
    <property type="match status" value="1"/>
</dbReference>
<dbReference type="InterPro" id="IPR018303">
    <property type="entry name" value="ATPase_P-typ_P_site"/>
</dbReference>
<dbReference type="SUPFAM" id="SSF55008">
    <property type="entry name" value="HMA, heavy metal-associated domain"/>
    <property type="match status" value="1"/>
</dbReference>
<dbReference type="PROSITE" id="PS01047">
    <property type="entry name" value="HMA_1"/>
    <property type="match status" value="1"/>
</dbReference>
<dbReference type="InterPro" id="IPR023299">
    <property type="entry name" value="ATPase_P-typ_cyto_dom_N"/>
</dbReference>
<dbReference type="FunFam" id="2.70.150.10:FF:000002">
    <property type="entry name" value="Copper-transporting ATPase 1, putative"/>
    <property type="match status" value="1"/>
</dbReference>
<keyword evidence="6 10" id="KW-0067">ATP-binding</keyword>
<gene>
    <name evidence="12" type="ORF">CXB51_014502</name>
</gene>
<dbReference type="InterPro" id="IPR023214">
    <property type="entry name" value="HAD_sf"/>
</dbReference>
<dbReference type="Gene3D" id="3.30.70.100">
    <property type="match status" value="1"/>
</dbReference>
<dbReference type="InterPro" id="IPR059000">
    <property type="entry name" value="ATPase_P-type_domA"/>
</dbReference>
<dbReference type="SFLD" id="SFLDS00003">
    <property type="entry name" value="Haloacid_Dehalogenase"/>
    <property type="match status" value="1"/>
</dbReference>
<dbReference type="GO" id="GO:0005524">
    <property type="term" value="F:ATP binding"/>
    <property type="evidence" value="ECO:0007669"/>
    <property type="project" value="UniProtKB-UniRule"/>
</dbReference>
<protein>
    <recommendedName>
        <fullName evidence="11">HMA domain-containing protein</fullName>
    </recommendedName>
</protein>
<dbReference type="InterPro" id="IPR036412">
    <property type="entry name" value="HAD-like_sf"/>
</dbReference>
<keyword evidence="3 10" id="KW-0812">Transmembrane</keyword>
<reference evidence="12 13" key="1">
    <citation type="journal article" date="2021" name="bioRxiv">
        <title>The Gossypium anomalum genome as a resource for cotton improvement and evolutionary analysis of hybrid incompatibility.</title>
        <authorList>
            <person name="Grover C.E."/>
            <person name="Yuan D."/>
            <person name="Arick M.A."/>
            <person name="Miller E.R."/>
            <person name="Hu G."/>
            <person name="Peterson D.G."/>
            <person name="Wendel J.F."/>
            <person name="Udall J.A."/>
        </authorList>
    </citation>
    <scope>NUCLEOTIDE SEQUENCE [LARGE SCALE GENOMIC DNA]</scope>
    <source>
        <strain evidence="12">JFW-Udall</strain>
        <tissue evidence="12">Leaf</tissue>
    </source>
</reference>
<dbReference type="InterPro" id="IPR017969">
    <property type="entry name" value="Heavy-metal-associated_CS"/>
</dbReference>
<dbReference type="PROSITE" id="PS00154">
    <property type="entry name" value="ATPASE_E1_E2"/>
    <property type="match status" value="1"/>
</dbReference>
<dbReference type="Pfam" id="PF00702">
    <property type="entry name" value="Hydrolase"/>
    <property type="match status" value="1"/>
</dbReference>
<evidence type="ECO:0000256" key="3">
    <source>
        <dbReference type="ARBA" id="ARBA00022692"/>
    </source>
</evidence>
<evidence type="ECO:0000313" key="12">
    <source>
        <dbReference type="EMBL" id="KAG8491365.1"/>
    </source>
</evidence>
<dbReference type="PANTHER" id="PTHR43520:SF19">
    <property type="entry name" value="COPPER-TRANSPORTING ATPASE PAA2, CHLOROPLASTIC"/>
    <property type="match status" value="1"/>
</dbReference>
<dbReference type="SFLD" id="SFLDG00002">
    <property type="entry name" value="C1.7:_P-type_atpase_like"/>
    <property type="match status" value="1"/>
</dbReference>
<organism evidence="12 13">
    <name type="scientific">Gossypium anomalum</name>
    <dbReference type="NCBI Taxonomy" id="47600"/>
    <lineage>
        <taxon>Eukaryota</taxon>
        <taxon>Viridiplantae</taxon>
        <taxon>Streptophyta</taxon>
        <taxon>Embryophyta</taxon>
        <taxon>Tracheophyta</taxon>
        <taxon>Spermatophyta</taxon>
        <taxon>Magnoliopsida</taxon>
        <taxon>eudicotyledons</taxon>
        <taxon>Gunneridae</taxon>
        <taxon>Pentapetalae</taxon>
        <taxon>rosids</taxon>
        <taxon>malvids</taxon>
        <taxon>Malvales</taxon>
        <taxon>Malvaceae</taxon>
        <taxon>Malvoideae</taxon>
        <taxon>Gossypium</taxon>
    </lineage>
</organism>
<evidence type="ECO:0000256" key="9">
    <source>
        <dbReference type="ARBA" id="ARBA00023136"/>
    </source>
</evidence>
<dbReference type="SFLD" id="SFLDF00027">
    <property type="entry name" value="p-type_atpase"/>
    <property type="match status" value="1"/>
</dbReference>
<feature type="transmembrane region" description="Helical" evidence="10">
    <location>
        <begin position="825"/>
        <end position="843"/>
    </location>
</feature>
<evidence type="ECO:0000256" key="5">
    <source>
        <dbReference type="ARBA" id="ARBA00022741"/>
    </source>
</evidence>
<dbReference type="InterPro" id="IPR027256">
    <property type="entry name" value="P-typ_ATPase_IB"/>
</dbReference>
<dbReference type="Gene3D" id="2.70.150.10">
    <property type="entry name" value="Calcium-transporting ATPase, cytoplasmic transduction domain A"/>
    <property type="match status" value="1"/>
</dbReference>
<dbReference type="AlphaFoldDB" id="A0A8J5ZAA8"/>
<dbReference type="InterPro" id="IPR036163">
    <property type="entry name" value="HMA_dom_sf"/>
</dbReference>
<dbReference type="GO" id="GO:0043682">
    <property type="term" value="F:P-type divalent copper transporter activity"/>
    <property type="evidence" value="ECO:0007669"/>
    <property type="project" value="TreeGrafter"/>
</dbReference>
<dbReference type="InterPro" id="IPR008250">
    <property type="entry name" value="ATPase_P-typ_transduc_dom_A_sf"/>
</dbReference>
<dbReference type="PROSITE" id="PS50846">
    <property type="entry name" value="HMA_2"/>
    <property type="match status" value="1"/>
</dbReference>
<dbReference type="SUPFAM" id="SSF81653">
    <property type="entry name" value="Calcium ATPase, transduction domain A"/>
    <property type="match status" value="1"/>
</dbReference>
<comment type="subcellular location">
    <subcellularLocation>
        <location evidence="1">Membrane</location>
        <topology evidence="1">Multi-pass membrane protein</topology>
    </subcellularLocation>
</comment>
<dbReference type="PANTHER" id="PTHR43520">
    <property type="entry name" value="ATP7, ISOFORM B"/>
    <property type="match status" value="1"/>
</dbReference>
<dbReference type="SUPFAM" id="SSF56784">
    <property type="entry name" value="HAD-like"/>
    <property type="match status" value="1"/>
</dbReference>